<keyword evidence="2" id="KW-0808">Transferase</keyword>
<accession>F7Q0Y9</accession>
<dbReference type="Gene3D" id="3.40.630.30">
    <property type="match status" value="1"/>
</dbReference>
<dbReference type="InParanoid" id="F7Q0Y9"/>
<dbReference type="Proteomes" id="UP000005707">
    <property type="component" value="Unassembled WGS sequence"/>
</dbReference>
<evidence type="ECO:0000259" key="1">
    <source>
        <dbReference type="PROSITE" id="PS51186"/>
    </source>
</evidence>
<protein>
    <submittedName>
        <fullName evidence="2">Phospholipiddiacylglycerol acyltransferase protein</fullName>
        <ecNumber evidence="2">2.3.1.158</ecNumber>
    </submittedName>
</protein>
<dbReference type="CDD" id="cd04301">
    <property type="entry name" value="NAT_SF"/>
    <property type="match status" value="1"/>
</dbReference>
<name>F7Q0Y9_9MOLU</name>
<dbReference type="EC" id="2.3.1.158" evidence="2"/>
<evidence type="ECO:0000313" key="3">
    <source>
        <dbReference type="Proteomes" id="UP000005707"/>
    </source>
</evidence>
<dbReference type="PROSITE" id="PS51186">
    <property type="entry name" value="GNAT"/>
    <property type="match status" value="1"/>
</dbReference>
<sequence>MYLIENPDFKVILQFAIKKDKRIVYDLLMSPEIIDLMFNEQHPAPSFEEFNNDEPDSLFTGHPGIDGSYLLIKADNRVIGSISYALSEGTEKCAELDIFIASKKDTGKGYGIEALKLVMNFVRSHHRINTFIIRPWCKNTHAIKAYKKCGFREFDSEYITHFYSREAVNRYGEGDYGLDETLNLVYRIKE</sequence>
<reference evidence="2 3" key="2">
    <citation type="journal article" date="2013" name="PLoS ONE">
        <title>INDIGO - INtegrated Data Warehouse of MIcrobial GenOmes with Examples from the Red Sea Extremophiles.</title>
        <authorList>
            <person name="Alam I."/>
            <person name="Antunes A."/>
            <person name="Kamau A.A."/>
            <person name="Ba Alawi W."/>
            <person name="Kalkatawi M."/>
            <person name="Stingl U."/>
            <person name="Bajic V.B."/>
        </authorList>
    </citation>
    <scope>NUCLEOTIDE SEQUENCE [LARGE SCALE GENOMIC DNA]</scope>
    <source>
        <strain evidence="2 3">SSD-17B</strain>
    </source>
</reference>
<dbReference type="OrthoDB" id="9795206at2"/>
<dbReference type="PANTHER" id="PTHR43415">
    <property type="entry name" value="SPERMIDINE N(1)-ACETYLTRANSFERASE"/>
    <property type="match status" value="1"/>
</dbReference>
<dbReference type="RefSeq" id="WP_008827241.1">
    <property type="nucleotide sequence ID" value="NZ_AFNU02000012.1"/>
</dbReference>
<dbReference type="Pfam" id="PF13302">
    <property type="entry name" value="Acetyltransf_3"/>
    <property type="match status" value="1"/>
</dbReference>
<dbReference type="EMBL" id="AFNU02000012">
    <property type="protein sequence ID" value="ERJ11339.1"/>
    <property type="molecule type" value="Genomic_DNA"/>
</dbReference>
<organism evidence="2 3">
    <name type="scientific">Haloplasma contractile SSD-17B</name>
    <dbReference type="NCBI Taxonomy" id="1033810"/>
    <lineage>
        <taxon>Bacteria</taxon>
        <taxon>Bacillati</taxon>
        <taxon>Mycoplasmatota</taxon>
        <taxon>Mollicutes</taxon>
        <taxon>Haloplasmatales</taxon>
        <taxon>Haloplasmataceae</taxon>
        <taxon>Haloplasma</taxon>
    </lineage>
</organism>
<proteinExistence type="predicted"/>
<dbReference type="PANTHER" id="PTHR43415:SF3">
    <property type="entry name" value="GNAT-FAMILY ACETYLTRANSFERASE"/>
    <property type="match status" value="1"/>
</dbReference>
<dbReference type="InterPro" id="IPR016181">
    <property type="entry name" value="Acyl_CoA_acyltransferase"/>
</dbReference>
<dbReference type="GO" id="GO:0046027">
    <property type="term" value="F:phospholipid:diacylglycerol acyltransferase activity"/>
    <property type="evidence" value="ECO:0007669"/>
    <property type="project" value="UniProtKB-EC"/>
</dbReference>
<reference evidence="2 3" key="1">
    <citation type="journal article" date="2011" name="J. Bacteriol.">
        <title>Genome sequence of Haloplasma contractile, an unusual contractile bacterium from a deep-sea anoxic brine lake.</title>
        <authorList>
            <person name="Antunes A."/>
            <person name="Alam I."/>
            <person name="El Dorry H."/>
            <person name="Siam R."/>
            <person name="Robertson A."/>
            <person name="Bajic V.B."/>
            <person name="Stingl U."/>
        </authorList>
    </citation>
    <scope>NUCLEOTIDE SEQUENCE [LARGE SCALE GENOMIC DNA]</scope>
    <source>
        <strain evidence="2 3">SSD-17B</strain>
    </source>
</reference>
<comment type="caution">
    <text evidence="2">The sequence shown here is derived from an EMBL/GenBank/DDBJ whole genome shotgun (WGS) entry which is preliminary data.</text>
</comment>
<feature type="domain" description="N-acetyltransferase" evidence="1">
    <location>
        <begin position="15"/>
        <end position="169"/>
    </location>
</feature>
<dbReference type="SUPFAM" id="SSF55729">
    <property type="entry name" value="Acyl-CoA N-acyltransferases (Nat)"/>
    <property type="match status" value="1"/>
</dbReference>
<keyword evidence="2" id="KW-0012">Acyltransferase</keyword>
<keyword evidence="3" id="KW-1185">Reference proteome</keyword>
<evidence type="ECO:0000313" key="2">
    <source>
        <dbReference type="EMBL" id="ERJ11339.1"/>
    </source>
</evidence>
<dbReference type="eggNOG" id="COG1670">
    <property type="taxonomic scope" value="Bacteria"/>
</dbReference>
<dbReference type="AlphaFoldDB" id="F7Q0Y9"/>
<gene>
    <name evidence="2" type="ORF">HLPCO_002641</name>
</gene>
<dbReference type="STRING" id="1033810.HLPCO_002641"/>
<dbReference type="InterPro" id="IPR000182">
    <property type="entry name" value="GNAT_dom"/>
</dbReference>